<protein>
    <submittedName>
        <fullName evidence="5">30S ribosomal protein S5 alanine N-acetyltransferase</fullName>
    </submittedName>
</protein>
<keyword evidence="5" id="KW-0689">Ribosomal protein</keyword>
<dbReference type="Pfam" id="PF13302">
    <property type="entry name" value="Acetyltransf_3"/>
    <property type="match status" value="1"/>
</dbReference>
<dbReference type="GO" id="GO:0005737">
    <property type="term" value="C:cytoplasm"/>
    <property type="evidence" value="ECO:0007669"/>
    <property type="project" value="TreeGrafter"/>
</dbReference>
<evidence type="ECO:0000256" key="1">
    <source>
        <dbReference type="ARBA" id="ARBA00022679"/>
    </source>
</evidence>
<dbReference type="InterPro" id="IPR000182">
    <property type="entry name" value="GNAT_dom"/>
</dbReference>
<evidence type="ECO:0000259" key="4">
    <source>
        <dbReference type="PROSITE" id="PS51186"/>
    </source>
</evidence>
<accession>A0A2M7GAP7</accession>
<dbReference type="SUPFAM" id="SSF55729">
    <property type="entry name" value="Acyl-CoA N-acyltransferases (Nat)"/>
    <property type="match status" value="1"/>
</dbReference>
<dbReference type="EMBL" id="PFFQ01000005">
    <property type="protein sequence ID" value="PIW19234.1"/>
    <property type="molecule type" value="Genomic_DNA"/>
</dbReference>
<dbReference type="GO" id="GO:0008999">
    <property type="term" value="F:protein-N-terminal-alanine acetyltransferase activity"/>
    <property type="evidence" value="ECO:0007669"/>
    <property type="project" value="TreeGrafter"/>
</dbReference>
<dbReference type="AlphaFoldDB" id="A0A2M7GAP7"/>
<dbReference type="GO" id="GO:0005840">
    <property type="term" value="C:ribosome"/>
    <property type="evidence" value="ECO:0007669"/>
    <property type="project" value="UniProtKB-KW"/>
</dbReference>
<evidence type="ECO:0000313" key="5">
    <source>
        <dbReference type="EMBL" id="PIW19234.1"/>
    </source>
</evidence>
<comment type="caution">
    <text evidence="5">The sequence shown here is derived from an EMBL/GenBank/DDBJ whole genome shotgun (WGS) entry which is preliminary data.</text>
</comment>
<keyword evidence="5" id="KW-0687">Ribonucleoprotein</keyword>
<evidence type="ECO:0000256" key="2">
    <source>
        <dbReference type="ARBA" id="ARBA00023315"/>
    </source>
</evidence>
<evidence type="ECO:0000256" key="3">
    <source>
        <dbReference type="ARBA" id="ARBA00038502"/>
    </source>
</evidence>
<dbReference type="InterPro" id="IPR016181">
    <property type="entry name" value="Acyl_CoA_acyltransferase"/>
</dbReference>
<keyword evidence="1 5" id="KW-0808">Transferase</keyword>
<dbReference type="Proteomes" id="UP000231019">
    <property type="component" value="Unassembled WGS sequence"/>
</dbReference>
<feature type="domain" description="N-acetyltransferase" evidence="4">
    <location>
        <begin position="17"/>
        <end position="185"/>
    </location>
</feature>
<keyword evidence="2" id="KW-0012">Acyltransferase</keyword>
<dbReference type="PANTHER" id="PTHR43792:SF8">
    <property type="entry name" value="[RIBOSOMAL PROTEIN US5]-ALANINE N-ACETYLTRANSFERASE"/>
    <property type="match status" value="1"/>
</dbReference>
<evidence type="ECO:0000313" key="6">
    <source>
        <dbReference type="Proteomes" id="UP000231019"/>
    </source>
</evidence>
<proteinExistence type="inferred from homology"/>
<organism evidence="5 6">
    <name type="scientific">bacterium (Candidatus Blackallbacteria) CG17_big_fil_post_rev_8_21_14_2_50_48_46</name>
    <dbReference type="NCBI Taxonomy" id="2014261"/>
    <lineage>
        <taxon>Bacteria</taxon>
        <taxon>Candidatus Blackallbacteria</taxon>
    </lineage>
</organism>
<gene>
    <name evidence="5" type="ORF">COW36_01700</name>
</gene>
<dbReference type="InterPro" id="IPR051531">
    <property type="entry name" value="N-acetyltransferase"/>
</dbReference>
<dbReference type="Gene3D" id="3.40.630.30">
    <property type="match status" value="1"/>
</dbReference>
<comment type="similarity">
    <text evidence="3">Belongs to the acetyltransferase family. RimJ subfamily.</text>
</comment>
<dbReference type="PROSITE" id="PS51186">
    <property type="entry name" value="GNAT"/>
    <property type="match status" value="1"/>
</dbReference>
<sequence length="193" mass="22400">MSLPSKIRALRIQTPRLILRPLGPEFAPQVLDYHHRNRACFKPWNPRVGTKFFTQEFHRQRLENELQESQAGRLLRLSIFEAQDQNFERVIGHLSLSNIVWGAFRSCFLGYAIDQQVQGKGYMTEALGATVELAFAHFKLHRLEANIMPRNQASIRVVEKLGFECEGLSPKYLKINGVWEDHLHYVLRNGMLE</sequence>
<name>A0A2M7GAP7_9BACT</name>
<dbReference type="PANTHER" id="PTHR43792">
    <property type="entry name" value="GNAT FAMILY, PUTATIVE (AFU_ORTHOLOGUE AFUA_3G00765)-RELATED-RELATED"/>
    <property type="match status" value="1"/>
</dbReference>
<reference evidence="5 6" key="1">
    <citation type="submission" date="2017-09" db="EMBL/GenBank/DDBJ databases">
        <title>Depth-based differentiation of microbial function through sediment-hosted aquifers and enrichment of novel symbionts in the deep terrestrial subsurface.</title>
        <authorList>
            <person name="Probst A.J."/>
            <person name="Ladd B."/>
            <person name="Jarett J.K."/>
            <person name="Geller-Mcgrath D.E."/>
            <person name="Sieber C.M."/>
            <person name="Emerson J.B."/>
            <person name="Anantharaman K."/>
            <person name="Thomas B.C."/>
            <person name="Malmstrom R."/>
            <person name="Stieglmeier M."/>
            <person name="Klingl A."/>
            <person name="Woyke T."/>
            <person name="Ryan C.M."/>
            <person name="Banfield J.F."/>
        </authorList>
    </citation>
    <scope>NUCLEOTIDE SEQUENCE [LARGE SCALE GENOMIC DNA]</scope>
    <source>
        <strain evidence="5">CG17_big_fil_post_rev_8_21_14_2_50_48_46</strain>
    </source>
</reference>